<feature type="transmembrane region" description="Helical" evidence="5">
    <location>
        <begin position="116"/>
        <end position="138"/>
    </location>
</feature>
<evidence type="ECO:0000313" key="6">
    <source>
        <dbReference type="EMBL" id="MCV2873952.1"/>
    </source>
</evidence>
<dbReference type="RefSeq" id="WP_263741210.1">
    <property type="nucleotide sequence ID" value="NZ_JAOWKZ010000004.1"/>
</dbReference>
<keyword evidence="7" id="KW-1185">Reference proteome</keyword>
<proteinExistence type="inferred from homology"/>
<keyword evidence="3 5" id="KW-1133">Transmembrane helix</keyword>
<evidence type="ECO:0000313" key="7">
    <source>
        <dbReference type="Proteomes" id="UP001652564"/>
    </source>
</evidence>
<feature type="transmembrane region" description="Helical" evidence="5">
    <location>
        <begin position="12"/>
        <end position="39"/>
    </location>
</feature>
<evidence type="ECO:0000256" key="3">
    <source>
        <dbReference type="ARBA" id="ARBA00022989"/>
    </source>
</evidence>
<accession>A0ABT2ZSD1</accession>
<comment type="subcellular location">
    <subcellularLocation>
        <location evidence="5">Cell membrane</location>
        <topology evidence="5">Multi-pass membrane protein</topology>
    </subcellularLocation>
    <subcellularLocation>
        <location evidence="1">Membrane</location>
        <topology evidence="1">Multi-pass membrane protein</topology>
    </subcellularLocation>
</comment>
<feature type="transmembrane region" description="Helical" evidence="5">
    <location>
        <begin position="243"/>
        <end position="264"/>
    </location>
</feature>
<comment type="similarity">
    <text evidence="5">Belongs to the 4-toluene sulfonate uptake permease (TSUP) (TC 2.A.102) family.</text>
</comment>
<evidence type="ECO:0000256" key="1">
    <source>
        <dbReference type="ARBA" id="ARBA00004141"/>
    </source>
</evidence>
<evidence type="ECO:0000256" key="5">
    <source>
        <dbReference type="RuleBase" id="RU363041"/>
    </source>
</evidence>
<comment type="caution">
    <text evidence="6">The sequence shown here is derived from an EMBL/GenBank/DDBJ whole genome shotgun (WGS) entry which is preliminary data.</text>
</comment>
<evidence type="ECO:0000256" key="2">
    <source>
        <dbReference type="ARBA" id="ARBA00022692"/>
    </source>
</evidence>
<dbReference type="Pfam" id="PF01925">
    <property type="entry name" value="TauE"/>
    <property type="match status" value="1"/>
</dbReference>
<keyword evidence="4 5" id="KW-0472">Membrane</keyword>
<sequence length="301" mass="31847">MHLYLPIAEVSVNVFLLLLIGGGVGVMSGMFGVGGGFLITPLLFFIGVPPAVAVATSANQIVASSVSAILAHIRRRTVDFRMGWILLGGGIIGSGLGMVVFNYLKALGQVELLIRLFYVIFLGGIGALMFVESLRAILRARDASRPVVTRRPRGWVTALPFKMKFRTSGLYISVIPPLAVGALVGFLAAIMGVGGGFIMVPAMIYILNMPTKVVVGTSLFQIIFVSGFTAMMHATTNYSVDMILAVLLLVGGVIGAQIGAGIGAKLKAEQLRILLAIMVLGVCVKIALELGLRPDELYSLK</sequence>
<dbReference type="PANTHER" id="PTHR43701">
    <property type="entry name" value="MEMBRANE TRANSPORTER PROTEIN MJ0441-RELATED"/>
    <property type="match status" value="1"/>
</dbReference>
<protein>
    <recommendedName>
        <fullName evidence="5">Probable membrane transporter protein</fullName>
    </recommendedName>
</protein>
<dbReference type="Proteomes" id="UP001652564">
    <property type="component" value="Unassembled WGS sequence"/>
</dbReference>
<reference evidence="6 7" key="1">
    <citation type="submission" date="2022-10" db="EMBL/GenBank/DDBJ databases">
        <title>Defluviimonas sp. nov., isolated from ocean surface sediments.</title>
        <authorList>
            <person name="He W."/>
            <person name="Wang L."/>
            <person name="Zhang D.-F."/>
        </authorList>
    </citation>
    <scope>NUCLEOTIDE SEQUENCE [LARGE SCALE GENOMIC DNA]</scope>
    <source>
        <strain evidence="6 7">WL0050</strain>
    </source>
</reference>
<evidence type="ECO:0000256" key="4">
    <source>
        <dbReference type="ARBA" id="ARBA00023136"/>
    </source>
</evidence>
<dbReference type="InterPro" id="IPR051598">
    <property type="entry name" value="TSUP/Inactive_protease-like"/>
</dbReference>
<name>A0ABT2ZSD1_9RHOB</name>
<keyword evidence="2 5" id="KW-0812">Transmembrane</keyword>
<feature type="transmembrane region" description="Helical" evidence="5">
    <location>
        <begin position="270"/>
        <end position="292"/>
    </location>
</feature>
<keyword evidence="5" id="KW-1003">Cell membrane</keyword>
<gene>
    <name evidence="6" type="ORF">OEZ71_16770</name>
</gene>
<dbReference type="EMBL" id="JAOWKZ010000004">
    <property type="protein sequence ID" value="MCV2873952.1"/>
    <property type="molecule type" value="Genomic_DNA"/>
</dbReference>
<feature type="transmembrane region" description="Helical" evidence="5">
    <location>
        <begin position="174"/>
        <end position="207"/>
    </location>
</feature>
<feature type="transmembrane region" description="Helical" evidence="5">
    <location>
        <begin position="83"/>
        <end position="104"/>
    </location>
</feature>
<feature type="transmembrane region" description="Helical" evidence="5">
    <location>
        <begin position="213"/>
        <end position="231"/>
    </location>
</feature>
<dbReference type="InterPro" id="IPR002781">
    <property type="entry name" value="TM_pro_TauE-like"/>
</dbReference>
<dbReference type="PANTHER" id="PTHR43701:SF12">
    <property type="entry name" value="MEMBRANE TRANSPORTER PROTEIN YTNM-RELATED"/>
    <property type="match status" value="1"/>
</dbReference>
<organism evidence="6 7">
    <name type="scientific">Albidovulum litorale</name>
    <dbReference type="NCBI Taxonomy" id="2984134"/>
    <lineage>
        <taxon>Bacteria</taxon>
        <taxon>Pseudomonadati</taxon>
        <taxon>Pseudomonadota</taxon>
        <taxon>Alphaproteobacteria</taxon>
        <taxon>Rhodobacterales</taxon>
        <taxon>Paracoccaceae</taxon>
        <taxon>Albidovulum</taxon>
    </lineage>
</organism>